<reference evidence="2" key="1">
    <citation type="submission" date="2024-07" db="EMBL/GenBank/DDBJ databases">
        <authorList>
            <person name="Yu S.T."/>
        </authorList>
    </citation>
    <scope>NUCLEOTIDE SEQUENCE</scope>
    <source>
        <strain evidence="2">R41</strain>
    </source>
</reference>
<gene>
    <name evidence="2" type="ORF">AB5J53_44875</name>
</gene>
<dbReference type="EMBL" id="CP163443">
    <property type="protein sequence ID" value="XDQ59260.1"/>
    <property type="molecule type" value="Genomic_DNA"/>
</dbReference>
<accession>A0AB39RX05</accession>
<dbReference type="InterPro" id="IPR036397">
    <property type="entry name" value="RNaseH_sf"/>
</dbReference>
<dbReference type="InterPro" id="IPR012337">
    <property type="entry name" value="RNaseH-like_sf"/>
</dbReference>
<sequence>MAVLDAATGRKLMETLVRPTEKISRQASWVHGLSDHDVGRAAPWEKVLPHLRRVTRGRTIWAYNADFDRGIVVGDTRRGQEAATPGRPGRLVLPDGGVHP</sequence>
<dbReference type="Gene3D" id="3.30.420.10">
    <property type="entry name" value="Ribonuclease H-like superfamily/Ribonuclease H"/>
    <property type="match status" value="1"/>
</dbReference>
<feature type="region of interest" description="Disordered" evidence="1">
    <location>
        <begin position="77"/>
        <end position="100"/>
    </location>
</feature>
<dbReference type="AlphaFoldDB" id="A0AB39RX05"/>
<organism evidence="2">
    <name type="scientific">Streptomyces sp. R41</name>
    <dbReference type="NCBI Taxonomy" id="3238632"/>
    <lineage>
        <taxon>Bacteria</taxon>
        <taxon>Bacillati</taxon>
        <taxon>Actinomycetota</taxon>
        <taxon>Actinomycetes</taxon>
        <taxon>Kitasatosporales</taxon>
        <taxon>Streptomycetaceae</taxon>
        <taxon>Streptomyces</taxon>
    </lineage>
</organism>
<dbReference type="RefSeq" id="WP_369252861.1">
    <property type="nucleotide sequence ID" value="NZ_CP163443.1"/>
</dbReference>
<proteinExistence type="predicted"/>
<dbReference type="GO" id="GO:0003676">
    <property type="term" value="F:nucleic acid binding"/>
    <property type="evidence" value="ECO:0007669"/>
    <property type="project" value="InterPro"/>
</dbReference>
<dbReference type="SUPFAM" id="SSF53098">
    <property type="entry name" value="Ribonuclease H-like"/>
    <property type="match status" value="1"/>
</dbReference>
<evidence type="ECO:0000256" key="1">
    <source>
        <dbReference type="SAM" id="MobiDB-lite"/>
    </source>
</evidence>
<name>A0AB39RX05_9ACTN</name>
<protein>
    <submittedName>
        <fullName evidence="2">Uncharacterized protein</fullName>
    </submittedName>
</protein>
<evidence type="ECO:0000313" key="2">
    <source>
        <dbReference type="EMBL" id="XDQ59260.1"/>
    </source>
</evidence>